<dbReference type="GO" id="GO:0006369">
    <property type="term" value="P:termination of RNA polymerase II transcription"/>
    <property type="evidence" value="ECO:0007669"/>
    <property type="project" value="TreeGrafter"/>
</dbReference>
<dbReference type="EMBL" id="BT123331">
    <property type="protein sequence ID" value="ADE76657.1"/>
    <property type="molecule type" value="mRNA"/>
</dbReference>
<dbReference type="FunFam" id="2.40.320.10:FF:000004">
    <property type="entry name" value="Mediator of RNA polymerase II transcription subunit 18"/>
    <property type="match status" value="1"/>
</dbReference>
<evidence type="ECO:0000256" key="2">
    <source>
        <dbReference type="ARBA" id="ARBA00009814"/>
    </source>
</evidence>
<evidence type="ECO:0000256" key="5">
    <source>
        <dbReference type="ARBA" id="ARBA00023242"/>
    </source>
</evidence>
<keyword evidence="4" id="KW-0804">Transcription</keyword>
<keyword evidence="3" id="KW-0805">Transcription regulation</keyword>
<dbReference type="GO" id="GO:0003712">
    <property type="term" value="F:transcription coregulator activity"/>
    <property type="evidence" value="ECO:0007669"/>
    <property type="project" value="InterPro"/>
</dbReference>
<dbReference type="PANTHER" id="PTHR13321:SF2">
    <property type="entry name" value="MEDIATOR OF RNA POLYMERASE II TRANSCRIPTION SUBUNIT 18"/>
    <property type="match status" value="1"/>
</dbReference>
<name>D5AAT8_PICSI</name>
<protein>
    <recommendedName>
        <fullName evidence="7">Mediator of RNA polymerase II transcription subunit 18</fullName>
    </recommendedName>
</protein>
<dbReference type="GO" id="GO:0006357">
    <property type="term" value="P:regulation of transcription by RNA polymerase II"/>
    <property type="evidence" value="ECO:0007669"/>
    <property type="project" value="InterPro"/>
</dbReference>
<dbReference type="GO" id="GO:0070847">
    <property type="term" value="C:core mediator complex"/>
    <property type="evidence" value="ECO:0007669"/>
    <property type="project" value="TreeGrafter"/>
</dbReference>
<reference evidence="6" key="1">
    <citation type="submission" date="2010-04" db="EMBL/GenBank/DDBJ databases">
        <authorList>
            <person name="Reid K.E."/>
            <person name="Liao N."/>
            <person name="Chan S."/>
            <person name="Docking R."/>
            <person name="Taylor G."/>
            <person name="Moore R."/>
            <person name="Mayo M."/>
            <person name="Munro S."/>
            <person name="King J."/>
            <person name="Yanchuk A."/>
            <person name="Holt R."/>
            <person name="Jones S."/>
            <person name="Marra M."/>
            <person name="Ritland C.E."/>
            <person name="Ritland K."/>
            <person name="Bohlmann J."/>
        </authorList>
    </citation>
    <scope>NUCLEOTIDE SEQUENCE</scope>
    <source>
        <tissue evidence="6">Bud</tissue>
    </source>
</reference>
<evidence type="ECO:0000256" key="1">
    <source>
        <dbReference type="ARBA" id="ARBA00004123"/>
    </source>
</evidence>
<sequence>MASKAEANVPKVDAKLAKVEGKECIVEGVIETQHVKALEVLLQGISGNQKKKVKVHEIVLKNVRNLGKSVQELRLRCSLEEPQPSWTVTHIGGGMRGATAEKIPALVRNREDSKVSNRALGFFNKLGYKFDHELLRVGFTFKAIQNVTTEAVETDFEITTSVTSIHKIPKIFEIDTAEPLTPGLHLVEVSTPTSAENFLEAATAISTFSEFLAPLLHLSKPGDITGLSSTASAAATSIMSRGSSGKLG</sequence>
<dbReference type="GO" id="GO:0016592">
    <property type="term" value="C:mediator complex"/>
    <property type="evidence" value="ECO:0007669"/>
    <property type="project" value="InterPro"/>
</dbReference>
<dbReference type="AlphaFoldDB" id="D5AAT8"/>
<dbReference type="OMA" id="WTVTHIG"/>
<evidence type="ECO:0000313" key="6">
    <source>
        <dbReference type="EMBL" id="ADE76657.1"/>
    </source>
</evidence>
<evidence type="ECO:0000256" key="3">
    <source>
        <dbReference type="ARBA" id="ARBA00023015"/>
    </source>
</evidence>
<dbReference type="InterPro" id="IPR019095">
    <property type="entry name" value="Mediator_Med18"/>
</dbReference>
<evidence type="ECO:0008006" key="7">
    <source>
        <dbReference type="Google" id="ProtNLM"/>
    </source>
</evidence>
<dbReference type="PANTHER" id="PTHR13321">
    <property type="entry name" value="MEDIATOR OF RNA POLYMERASE II TRANSCRIPTION, SUBUNIT 18"/>
    <property type="match status" value="1"/>
</dbReference>
<keyword evidence="5" id="KW-0539">Nucleus</keyword>
<comment type="similarity">
    <text evidence="2">Belongs to the Mediator complex subunit 18 family.</text>
</comment>
<proteinExistence type="evidence at transcript level"/>
<dbReference type="Gene3D" id="2.40.320.10">
    <property type="entry name" value="Hypothetical Protein Pfu-838710-001"/>
    <property type="match status" value="1"/>
</dbReference>
<organism evidence="6">
    <name type="scientific">Picea sitchensis</name>
    <name type="common">Sitka spruce</name>
    <name type="synonym">Pinus sitchensis</name>
    <dbReference type="NCBI Taxonomy" id="3332"/>
    <lineage>
        <taxon>Eukaryota</taxon>
        <taxon>Viridiplantae</taxon>
        <taxon>Streptophyta</taxon>
        <taxon>Embryophyta</taxon>
        <taxon>Tracheophyta</taxon>
        <taxon>Spermatophyta</taxon>
        <taxon>Pinopsida</taxon>
        <taxon>Pinidae</taxon>
        <taxon>Conifers I</taxon>
        <taxon>Pinales</taxon>
        <taxon>Pinaceae</taxon>
        <taxon>Picea</taxon>
    </lineage>
</organism>
<evidence type="ECO:0000256" key="4">
    <source>
        <dbReference type="ARBA" id="ARBA00023163"/>
    </source>
</evidence>
<comment type="subcellular location">
    <subcellularLocation>
        <location evidence="1">Nucleus</location>
    </subcellularLocation>
</comment>
<accession>D5AAT8</accession>